<gene>
    <name evidence="1" type="ORF">PYTT_2385</name>
</gene>
<dbReference type="STRING" id="1679444.PYTT_2385"/>
<organism evidence="1 2">
    <name type="scientific">Akkermansia glycaniphila</name>
    <dbReference type="NCBI Taxonomy" id="1679444"/>
    <lineage>
        <taxon>Bacteria</taxon>
        <taxon>Pseudomonadati</taxon>
        <taxon>Verrucomicrobiota</taxon>
        <taxon>Verrucomicrobiia</taxon>
        <taxon>Verrucomicrobiales</taxon>
        <taxon>Akkermansiaceae</taxon>
        <taxon>Akkermansia</taxon>
    </lineage>
</organism>
<dbReference type="RefSeq" id="WP_067777615.1">
    <property type="nucleotide sequence ID" value="NZ_LIGX01000040.1"/>
</dbReference>
<evidence type="ECO:0000313" key="1">
    <source>
        <dbReference type="EMBL" id="SEH99365.1"/>
    </source>
</evidence>
<keyword evidence="2" id="KW-1185">Reference proteome</keyword>
<evidence type="ECO:0000313" key="2">
    <source>
        <dbReference type="Proteomes" id="UP000176204"/>
    </source>
</evidence>
<accession>A0A1C7P9F1</accession>
<proteinExistence type="predicted"/>
<dbReference type="KEGG" id="agl:PYTT_2385"/>
<name>A0A1C7P9F1_9BACT</name>
<dbReference type="AlphaFoldDB" id="A0A1C7P9F1"/>
<reference evidence="2" key="1">
    <citation type="submission" date="2016-09" db="EMBL/GenBank/DDBJ databases">
        <authorList>
            <person name="Koehorst J."/>
        </authorList>
    </citation>
    <scope>NUCLEOTIDE SEQUENCE [LARGE SCALE GENOMIC DNA]</scope>
</reference>
<dbReference type="Gene3D" id="3.40.50.300">
    <property type="entry name" value="P-loop containing nucleotide triphosphate hydrolases"/>
    <property type="match status" value="1"/>
</dbReference>
<protein>
    <recommendedName>
        <fullName evidence="3">Terminase</fullName>
    </recommendedName>
</protein>
<sequence length="523" mass="59094">MSDILSALSGSPFASQAWRLQNIYAIKPKSGPVCKFKPNEAQRMYYNRMWYCNHILKARQMGFSTLISIDNLDALLFRPGTIAGIIDNTEDDAKKKLQIVKRAYEYLDDPKVHPDTWKFGAWLKKQVAMKASASEIKFSNGSEIYCGVSLRGGTLQRLHVSELGKTAAFSPAKAAEINSGALNTIEPGQIINIESTHEGGRTGLHYQKLRAAMKRVGQELTEIDFQFHFYPWFLMREYKLDYPHIKVRPEIVRYFDELSRELGRTFTHGQMLWYDRKQEQQGFAMLKEFPSTPGEAYQAIVEGAIYGTQIAALRARGGVAEWPLDPFAPLYTAWDIGSSDHTAIWLVQMTAAGPLFVDHYQANMQYAAHYADVVRGWEAQYGRKVASHLLPHDAAAVIRGTVQNYTALLEECGLRNLTVVPRTRDKWLTIGNMRALLPQCRFHARLDVEEEDMNGEVKMTPLAMLEAYRTKETAAGGEIREAPLHDETSHTADAAGYFADAWKLGLLNVHTEGRVKPAATRRW</sequence>
<dbReference type="Proteomes" id="UP000176204">
    <property type="component" value="Chromosome I"/>
</dbReference>
<dbReference type="InterPro" id="IPR027417">
    <property type="entry name" value="P-loop_NTPase"/>
</dbReference>
<dbReference type="OrthoDB" id="479677at2"/>
<evidence type="ECO:0008006" key="3">
    <source>
        <dbReference type="Google" id="ProtNLM"/>
    </source>
</evidence>
<dbReference type="EMBL" id="LT629973">
    <property type="protein sequence ID" value="SEH99365.1"/>
    <property type="molecule type" value="Genomic_DNA"/>
</dbReference>